<protein>
    <submittedName>
        <fullName evidence="1">Phage tail protein</fullName>
    </submittedName>
</protein>
<dbReference type="Proteomes" id="UP000503540">
    <property type="component" value="Chromosome"/>
</dbReference>
<evidence type="ECO:0000313" key="2">
    <source>
        <dbReference type="Proteomes" id="UP000503540"/>
    </source>
</evidence>
<proteinExistence type="predicted"/>
<dbReference type="KEGG" id="nah:F5544_42995"/>
<sequence length="305" mass="34320">MTDVLIELEGQNGEWFTVSGLGAGDRGVYLAPENEGTEFDGLYDAPVKTIWNSTAFQLGASYGGMREEKYQFTLAFHVVGSDENPWRYADSALRKAFSYEKRSKIWVEVEDSRRWLAVQLVSNPRVKVGHDPHGQQYGLVLLPLAAAHPRWMEPEVTDQFVTTKDSTDGSTELGSVRISNPTDSEIWLKWMLQGTSGIKWTLPDFSFGDDRFDRADRDKDRMLVMPELRTGENVRVDTDEMGMEGQVVSSLDTAVYQRMNGKMFLYPIPPYTAETVLPVAVTGAPKGAGLQVRCPRPWTRPWGLE</sequence>
<dbReference type="RefSeq" id="WP_167478498.1">
    <property type="nucleotide sequence ID" value="NZ_CP046172.1"/>
</dbReference>
<dbReference type="AlphaFoldDB" id="A0A6G9YTG2"/>
<accession>A0A6G9YTG2</accession>
<organism evidence="1 2">
    <name type="scientific">Nocardia arthritidis</name>
    <dbReference type="NCBI Taxonomy" id="228602"/>
    <lineage>
        <taxon>Bacteria</taxon>
        <taxon>Bacillati</taxon>
        <taxon>Actinomycetota</taxon>
        <taxon>Actinomycetes</taxon>
        <taxon>Mycobacteriales</taxon>
        <taxon>Nocardiaceae</taxon>
        <taxon>Nocardia</taxon>
    </lineage>
</organism>
<keyword evidence="2" id="KW-1185">Reference proteome</keyword>
<reference evidence="1 2" key="1">
    <citation type="journal article" date="2019" name="ACS Chem. Biol.">
        <title>Identification and Mobilization of a Cryptic Antibiotic Biosynthesis Gene Locus from a Human-Pathogenic Nocardia Isolate.</title>
        <authorList>
            <person name="Herisse M."/>
            <person name="Ishida K."/>
            <person name="Porter J.L."/>
            <person name="Howden B."/>
            <person name="Hertweck C."/>
            <person name="Stinear T.P."/>
            <person name="Pidot S.J."/>
        </authorList>
    </citation>
    <scope>NUCLEOTIDE SEQUENCE [LARGE SCALE GENOMIC DNA]</scope>
    <source>
        <strain evidence="1 2">AUSMDU00012717</strain>
    </source>
</reference>
<name>A0A6G9YTG2_9NOCA</name>
<dbReference type="EMBL" id="CP046172">
    <property type="protein sequence ID" value="QIS16407.1"/>
    <property type="molecule type" value="Genomic_DNA"/>
</dbReference>
<evidence type="ECO:0000313" key="1">
    <source>
        <dbReference type="EMBL" id="QIS16407.1"/>
    </source>
</evidence>
<gene>
    <name evidence="1" type="ORF">F5544_42995</name>
</gene>